<sequence>MRHLPLSVVGFEVPTNEESFQAQGKPTVIYLSFAPSLDWKQAFNALVDETGGELAAARPLVIGNRIVAYPCLGQAANVASQLREAVADPHHLRPRS</sequence>
<dbReference type="EMBL" id="CCXZ01000172">
    <property type="protein sequence ID" value="CEG17972.1"/>
    <property type="molecule type" value="Genomic_DNA"/>
</dbReference>
<reference evidence="1 2" key="1">
    <citation type="submission" date="2014-09" db="EMBL/GenBank/DDBJ databases">
        <authorList>
            <person name="Regsiter A."/>
        </authorList>
    </citation>
    <scope>NUCLEOTIDE SEQUENCE [LARGE SCALE GENOMIC DNA]</scope>
</reference>
<organism evidence="1 2">
    <name type="scientific">Xanthomonas citri pv. citri</name>
    <dbReference type="NCBI Taxonomy" id="611301"/>
    <lineage>
        <taxon>Bacteria</taxon>
        <taxon>Pseudomonadati</taxon>
        <taxon>Pseudomonadota</taxon>
        <taxon>Gammaproteobacteria</taxon>
        <taxon>Lysobacterales</taxon>
        <taxon>Lysobacteraceae</taxon>
        <taxon>Xanthomonas</taxon>
    </lineage>
</organism>
<dbReference type="AlphaFoldDB" id="A0A0U5FJH5"/>
<protein>
    <submittedName>
        <fullName evidence="1">Uncharacterized protein</fullName>
    </submittedName>
</protein>
<evidence type="ECO:0000313" key="1">
    <source>
        <dbReference type="EMBL" id="CEG17972.1"/>
    </source>
</evidence>
<dbReference type="Proteomes" id="UP000052230">
    <property type="component" value="Unassembled WGS sequence"/>
</dbReference>
<keyword evidence="2" id="KW-1185">Reference proteome</keyword>
<accession>A0A0U5FJH5</accession>
<proteinExistence type="predicted"/>
<comment type="caution">
    <text evidence="1">The sequence shown here is derived from an EMBL/GenBank/DDBJ whole genome shotgun (WGS) entry which is preliminary data.</text>
</comment>
<evidence type="ECO:0000313" key="2">
    <source>
        <dbReference type="Proteomes" id="UP000052230"/>
    </source>
</evidence>
<name>A0A0U5FJH5_XANCI</name>
<gene>
    <name evidence="1" type="ORF">XAC3562_750036</name>
</gene>